<evidence type="ECO:0000256" key="9">
    <source>
        <dbReference type="ARBA" id="ARBA00030409"/>
    </source>
</evidence>
<dbReference type="EMBL" id="KB445553">
    <property type="protein sequence ID" value="EMC98163.1"/>
    <property type="molecule type" value="Genomic_DNA"/>
</dbReference>
<dbReference type="PANTHER" id="PTHR43700:SF1">
    <property type="entry name" value="PHOSPHORIBOSYLAMINOIMIDAZOLE-SUCCINOCARBOXAMIDE SYNTHASE"/>
    <property type="match status" value="1"/>
</dbReference>
<keyword evidence="6" id="KW-0547">Nucleotide-binding</keyword>
<dbReference type="KEGG" id="bcom:BAUCODRAFT_414916"/>
<dbReference type="EC" id="6.3.2.6" evidence="3"/>
<dbReference type="Pfam" id="PF01259">
    <property type="entry name" value="SAICAR_synt"/>
    <property type="match status" value="1"/>
</dbReference>
<reference evidence="11 12" key="1">
    <citation type="journal article" date="2012" name="PLoS Pathog.">
        <title>Diverse lifestyles and strategies of plant pathogenesis encoded in the genomes of eighteen Dothideomycetes fungi.</title>
        <authorList>
            <person name="Ohm R.A."/>
            <person name="Feau N."/>
            <person name="Henrissat B."/>
            <person name="Schoch C.L."/>
            <person name="Horwitz B.A."/>
            <person name="Barry K.W."/>
            <person name="Condon B.J."/>
            <person name="Copeland A.C."/>
            <person name="Dhillon B."/>
            <person name="Glaser F."/>
            <person name="Hesse C.N."/>
            <person name="Kosti I."/>
            <person name="LaButti K."/>
            <person name="Lindquist E.A."/>
            <person name="Lucas S."/>
            <person name="Salamov A.A."/>
            <person name="Bradshaw R.E."/>
            <person name="Ciuffetti L."/>
            <person name="Hamelin R.C."/>
            <person name="Kema G.H.J."/>
            <person name="Lawrence C."/>
            <person name="Scott J.A."/>
            <person name="Spatafora J.W."/>
            <person name="Turgeon B.G."/>
            <person name="de Wit P.J.G.M."/>
            <person name="Zhong S."/>
            <person name="Goodwin S.B."/>
            <person name="Grigoriev I.V."/>
        </authorList>
    </citation>
    <scope>NUCLEOTIDE SEQUENCE [LARGE SCALE GENOMIC DNA]</scope>
    <source>
        <strain evidence="11 12">UAMH 10762</strain>
    </source>
</reference>
<comment type="pathway">
    <text evidence="1">Purine metabolism; IMP biosynthesis via de novo pathway; 5-amino-1-(5-phospho-D-ribosyl)imidazole-4-carboxamide from 5-amino-1-(5-phospho-D-ribosyl)imidazole-4-carboxylate: step 1/2.</text>
</comment>
<keyword evidence="5" id="KW-0436">Ligase</keyword>
<accession>M2N2K5</accession>
<evidence type="ECO:0000256" key="8">
    <source>
        <dbReference type="ARBA" id="ARBA00022840"/>
    </source>
</evidence>
<gene>
    <name evidence="11" type="ORF">BAUCODRAFT_414916</name>
</gene>
<evidence type="ECO:0000259" key="10">
    <source>
        <dbReference type="Pfam" id="PF01259"/>
    </source>
</evidence>
<dbReference type="InterPro" id="IPR018236">
    <property type="entry name" value="SAICAR_synthetase_CS"/>
</dbReference>
<dbReference type="STRING" id="717646.M2N2K5"/>
<evidence type="ECO:0000313" key="11">
    <source>
        <dbReference type="EMBL" id="EMC98163.1"/>
    </source>
</evidence>
<dbReference type="NCBIfam" id="TIGR00081">
    <property type="entry name" value="purC"/>
    <property type="match status" value="1"/>
</dbReference>
<evidence type="ECO:0000256" key="6">
    <source>
        <dbReference type="ARBA" id="ARBA00022741"/>
    </source>
</evidence>
<organism evidence="11 12">
    <name type="scientific">Baudoinia panamericana (strain UAMH 10762)</name>
    <name type="common">Angels' share fungus</name>
    <name type="synonym">Baudoinia compniacensis (strain UAMH 10762)</name>
    <dbReference type="NCBI Taxonomy" id="717646"/>
    <lineage>
        <taxon>Eukaryota</taxon>
        <taxon>Fungi</taxon>
        <taxon>Dikarya</taxon>
        <taxon>Ascomycota</taxon>
        <taxon>Pezizomycotina</taxon>
        <taxon>Dothideomycetes</taxon>
        <taxon>Dothideomycetidae</taxon>
        <taxon>Mycosphaerellales</taxon>
        <taxon>Teratosphaeriaceae</taxon>
        <taxon>Baudoinia</taxon>
    </lineage>
</organism>
<dbReference type="Gene3D" id="3.30.470.20">
    <property type="entry name" value="ATP-grasp fold, B domain"/>
    <property type="match status" value="1"/>
</dbReference>
<dbReference type="GeneID" id="19114111"/>
<dbReference type="InterPro" id="IPR028923">
    <property type="entry name" value="SAICAR_synt/ADE2_N"/>
</dbReference>
<evidence type="ECO:0000256" key="7">
    <source>
        <dbReference type="ARBA" id="ARBA00022755"/>
    </source>
</evidence>
<dbReference type="GO" id="GO:0004639">
    <property type="term" value="F:phosphoribosylaminoimidazolesuccinocarboxamide synthase activity"/>
    <property type="evidence" value="ECO:0007669"/>
    <property type="project" value="UniProtKB-EC"/>
</dbReference>
<dbReference type="Gene3D" id="3.30.200.20">
    <property type="entry name" value="Phosphorylase Kinase, domain 1"/>
    <property type="match status" value="1"/>
</dbReference>
<evidence type="ECO:0000256" key="4">
    <source>
        <dbReference type="ARBA" id="ARBA00016460"/>
    </source>
</evidence>
<dbReference type="OrthoDB" id="9991235at2759"/>
<dbReference type="PROSITE" id="PS01057">
    <property type="entry name" value="SAICAR_SYNTHETASE_1"/>
    <property type="match status" value="1"/>
</dbReference>
<evidence type="ECO:0000256" key="3">
    <source>
        <dbReference type="ARBA" id="ARBA00012217"/>
    </source>
</evidence>
<dbReference type="GO" id="GO:0005524">
    <property type="term" value="F:ATP binding"/>
    <property type="evidence" value="ECO:0007669"/>
    <property type="project" value="UniProtKB-KW"/>
</dbReference>
<dbReference type="PANTHER" id="PTHR43700">
    <property type="entry name" value="PHOSPHORIBOSYLAMINOIMIDAZOLE-SUCCINOCARBOXAMIDE SYNTHASE"/>
    <property type="match status" value="1"/>
</dbReference>
<proteinExistence type="inferred from homology"/>
<dbReference type="OMA" id="CEPFKVE"/>
<protein>
    <recommendedName>
        <fullName evidence="4">Phosphoribosylaminoimidazole-succinocarboxamide synthase</fullName>
        <ecNumber evidence="3">6.3.2.6</ecNumber>
    </recommendedName>
    <alternativeName>
        <fullName evidence="9">SAICAR synthetase</fullName>
    </alternativeName>
</protein>
<dbReference type="GO" id="GO:0006189">
    <property type="term" value="P:'de novo' IMP biosynthetic process"/>
    <property type="evidence" value="ECO:0007669"/>
    <property type="project" value="UniProtKB-UniPathway"/>
</dbReference>
<dbReference type="CDD" id="cd01414">
    <property type="entry name" value="SAICAR_synt_Sc"/>
    <property type="match status" value="1"/>
</dbReference>
<dbReference type="GO" id="GO:0046084">
    <property type="term" value="P:adenine biosynthetic process"/>
    <property type="evidence" value="ECO:0007669"/>
    <property type="project" value="EnsemblFungi"/>
</dbReference>
<comment type="similarity">
    <text evidence="2">Belongs to the SAICAR synthetase family.</text>
</comment>
<dbReference type="HOGENOM" id="CLU_045637_0_2_1"/>
<feature type="domain" description="SAICAR synthetase/ADE2 N-terminal" evidence="10">
    <location>
        <begin position="20"/>
        <end position="277"/>
    </location>
</feature>
<evidence type="ECO:0000256" key="5">
    <source>
        <dbReference type="ARBA" id="ARBA00022598"/>
    </source>
</evidence>
<dbReference type="GO" id="GO:0005737">
    <property type="term" value="C:cytoplasm"/>
    <property type="evidence" value="ECO:0007669"/>
    <property type="project" value="TreeGrafter"/>
</dbReference>
<evidence type="ECO:0000313" key="12">
    <source>
        <dbReference type="Proteomes" id="UP000011761"/>
    </source>
</evidence>
<dbReference type="HAMAP" id="MF_00137">
    <property type="entry name" value="SAICAR_synth"/>
    <property type="match status" value="1"/>
</dbReference>
<dbReference type="InterPro" id="IPR001636">
    <property type="entry name" value="SAICAR_synth"/>
</dbReference>
<sequence length="304" mass="33993">MADNQVLTHVNLERQGFSKVASGKVREIYKLDEHTLLFIATDRISAYDVILANGIPGKGSLLTQLSAHWFDLIKSEMPELKTHMLTTALPSSVPSQLRLVLENRTMQVRRYPILPIESIVRGYITGSAWAEYKRAGTVNGMSMPEGLQESQRLEKPIWTPSTKAEAGMHDENISEARAAEIIGDDVAKMVEAASLKLYEMARDYAAARGILIADTKFEFGLDPATKEVVLVDEVLTPDSSRFWPADGYEVGRSQASYDKQYLRDWLTNSGNKGRDGVTMPEDVVKATTAKYREAYERLTGTTWR</sequence>
<keyword evidence="8" id="KW-0067">ATP-binding</keyword>
<dbReference type="SUPFAM" id="SSF56104">
    <property type="entry name" value="SAICAR synthase-like"/>
    <property type="match status" value="1"/>
</dbReference>
<name>M2N2K5_BAUPA</name>
<dbReference type="RefSeq" id="XP_007674923.1">
    <property type="nucleotide sequence ID" value="XM_007676733.1"/>
</dbReference>
<dbReference type="AlphaFoldDB" id="M2N2K5"/>
<dbReference type="Proteomes" id="UP000011761">
    <property type="component" value="Unassembled WGS sequence"/>
</dbReference>
<dbReference type="PROSITE" id="PS01058">
    <property type="entry name" value="SAICAR_SYNTHETASE_2"/>
    <property type="match status" value="1"/>
</dbReference>
<keyword evidence="12" id="KW-1185">Reference proteome</keyword>
<dbReference type="FunFam" id="3.30.470.20:FF:000015">
    <property type="entry name" value="Phosphoribosylaminoimidazole-succinocarboxamide synthase"/>
    <property type="match status" value="1"/>
</dbReference>
<dbReference type="NCBIfam" id="NF010568">
    <property type="entry name" value="PRK13961.1"/>
    <property type="match status" value="1"/>
</dbReference>
<dbReference type="eggNOG" id="KOG2835">
    <property type="taxonomic scope" value="Eukaryota"/>
</dbReference>
<evidence type="ECO:0000256" key="2">
    <source>
        <dbReference type="ARBA" id="ARBA00010190"/>
    </source>
</evidence>
<evidence type="ECO:0000256" key="1">
    <source>
        <dbReference type="ARBA" id="ARBA00004672"/>
    </source>
</evidence>
<keyword evidence="7" id="KW-0658">Purine biosynthesis</keyword>
<dbReference type="UniPathway" id="UPA00074">
    <property type="reaction ID" value="UER00131"/>
</dbReference>